<protein>
    <submittedName>
        <fullName evidence="2">Ig-like domain (Group 2)</fullName>
    </submittedName>
</protein>
<dbReference type="Pfam" id="PF02368">
    <property type="entry name" value="Big_2"/>
    <property type="match status" value="1"/>
</dbReference>
<dbReference type="PROSITE" id="PS51257">
    <property type="entry name" value="PROKAR_LIPOPROTEIN"/>
    <property type="match status" value="1"/>
</dbReference>
<gene>
    <name evidence="2" type="ORF">SAMN02745171_00575</name>
</gene>
<sequence length="349" mass="38993">MEKKISFLISLIASLFAIYSCGTKEPKVESLNLREGTLYLLRNESKSIELEVLPAHVPVLFKAENEAIATVSDKGVVTAKALGETRIFLTAQHLKKELRVVVLEDVHLAYLSKAVLVGDTFTLPVEPKEAIFNVTADKSGMVDVKGNEITVKAEGEVTLTLSKGDKQETFSLFAFPEVDYSKATWEQEFLVGDPIEWSPAMVLSAEKALGLRENVGYGKKEGKEFMLFSPKDGVTPQQLLFGYAIYHLNQGPWTRVIYNCTEYPIKLEDGRDLAPLSEGNANDWVALFYHRYPKLIYVMQMFDPEGENFYGLFFSHDPVLPTASLSLMIPHDKSKAVTHFVVCTLPADE</sequence>
<dbReference type="SUPFAM" id="SSF49373">
    <property type="entry name" value="Invasin/intimin cell-adhesion fragments"/>
    <property type="match status" value="1"/>
</dbReference>
<dbReference type="AlphaFoldDB" id="A0A1T4LYH9"/>
<reference evidence="3" key="1">
    <citation type="submission" date="2017-02" db="EMBL/GenBank/DDBJ databases">
        <authorList>
            <person name="Varghese N."/>
            <person name="Submissions S."/>
        </authorList>
    </citation>
    <scope>NUCLEOTIDE SEQUENCE [LARGE SCALE GENOMIC DNA]</scope>
    <source>
        <strain evidence="3">ATCC 51356</strain>
    </source>
</reference>
<accession>A0A1T4LYH9</accession>
<dbReference type="InterPro" id="IPR003343">
    <property type="entry name" value="Big_2"/>
</dbReference>
<name>A0A1T4LYH9_9PORP</name>
<organism evidence="2 3">
    <name type="scientific">Porphyromonas circumdentaria</name>
    <dbReference type="NCBI Taxonomy" id="29524"/>
    <lineage>
        <taxon>Bacteria</taxon>
        <taxon>Pseudomonadati</taxon>
        <taxon>Bacteroidota</taxon>
        <taxon>Bacteroidia</taxon>
        <taxon>Bacteroidales</taxon>
        <taxon>Porphyromonadaceae</taxon>
        <taxon>Porphyromonas</taxon>
    </lineage>
</organism>
<keyword evidence="3" id="KW-1185">Reference proteome</keyword>
<evidence type="ECO:0000259" key="1">
    <source>
        <dbReference type="Pfam" id="PF02368"/>
    </source>
</evidence>
<evidence type="ECO:0000313" key="3">
    <source>
        <dbReference type="Proteomes" id="UP000190121"/>
    </source>
</evidence>
<evidence type="ECO:0000313" key="2">
    <source>
        <dbReference type="EMBL" id="SJZ59524.1"/>
    </source>
</evidence>
<proteinExistence type="predicted"/>
<dbReference type="InterPro" id="IPR008964">
    <property type="entry name" value="Invasin/intimin_cell_adhesion"/>
</dbReference>
<dbReference type="OrthoDB" id="9922617at2"/>
<feature type="domain" description="BIG2" evidence="1">
    <location>
        <begin position="59"/>
        <end position="99"/>
    </location>
</feature>
<dbReference type="EMBL" id="FUXE01000004">
    <property type="protein sequence ID" value="SJZ59524.1"/>
    <property type="molecule type" value="Genomic_DNA"/>
</dbReference>
<dbReference type="Proteomes" id="UP000190121">
    <property type="component" value="Unassembled WGS sequence"/>
</dbReference>
<dbReference type="Gene3D" id="2.60.40.1080">
    <property type="match status" value="1"/>
</dbReference>
<dbReference type="RefSeq" id="WP_078736533.1">
    <property type="nucleotide sequence ID" value="NZ_FUXE01000004.1"/>
</dbReference>